<dbReference type="InterPro" id="IPR038157">
    <property type="entry name" value="FeoA_core_dom"/>
</dbReference>
<dbReference type="SUPFAM" id="SSF50037">
    <property type="entry name" value="C-terminal domain of transcriptional repressors"/>
    <property type="match status" value="1"/>
</dbReference>
<dbReference type="RefSeq" id="WP_079546488.1">
    <property type="nucleotide sequence ID" value="NZ_CP117826.1"/>
</dbReference>
<evidence type="ECO:0000256" key="1">
    <source>
        <dbReference type="ARBA" id="ARBA00023004"/>
    </source>
</evidence>
<accession>A0AAU8A5B7</accession>
<feature type="domain" description="Ferrous iron transporter FeoA-like" evidence="2">
    <location>
        <begin position="2"/>
        <end position="74"/>
    </location>
</feature>
<dbReference type="EMBL" id="CP117826">
    <property type="protein sequence ID" value="XCC61343.1"/>
    <property type="molecule type" value="Genomic_DNA"/>
</dbReference>
<sequence length="97" mass="10463">MHTLDTLKPGESGVIGTVGGQGALRRRLLEMGLTPGTSVMVQKMAPSGDPIEIHIRGYQLTLRKEDAAEIEILSGDAAEQAARRRSRHRFRKGGGQA</sequence>
<dbReference type="AlphaFoldDB" id="A0AAU8A5B7"/>
<gene>
    <name evidence="3" type="ORF">PUP29_07320</name>
</gene>
<dbReference type="Pfam" id="PF04023">
    <property type="entry name" value="FeoA"/>
    <property type="match status" value="1"/>
</dbReference>
<dbReference type="PANTHER" id="PTHR42954">
    <property type="entry name" value="FE(2+) TRANSPORT PROTEIN A"/>
    <property type="match status" value="1"/>
</dbReference>
<organism evidence="3">
    <name type="scientific">Christensenella massiliensis</name>
    <dbReference type="NCBI Taxonomy" id="1805714"/>
    <lineage>
        <taxon>Bacteria</taxon>
        <taxon>Bacillati</taxon>
        <taxon>Bacillota</taxon>
        <taxon>Clostridia</taxon>
        <taxon>Christensenellales</taxon>
        <taxon>Christensenellaceae</taxon>
        <taxon>Christensenella</taxon>
    </lineage>
</organism>
<dbReference type="InterPro" id="IPR008988">
    <property type="entry name" value="Transcriptional_repressor_C"/>
</dbReference>
<dbReference type="Gene3D" id="2.30.30.90">
    <property type="match status" value="1"/>
</dbReference>
<reference evidence="3" key="1">
    <citation type="submission" date="2023-02" db="EMBL/GenBank/DDBJ databases">
        <title>Gut commensal Christensenella minuta modulates host metabolism via a new class of secondary bile acids.</title>
        <authorList>
            <person name="Liu C."/>
        </authorList>
    </citation>
    <scope>NUCLEOTIDE SEQUENCE</scope>
    <source>
        <strain evidence="3">CA70</strain>
    </source>
</reference>
<dbReference type="SMART" id="SM00899">
    <property type="entry name" value="FeoA"/>
    <property type="match status" value="1"/>
</dbReference>
<evidence type="ECO:0000313" key="3">
    <source>
        <dbReference type="EMBL" id="XCC61343.1"/>
    </source>
</evidence>
<name>A0AAU8A5B7_9FIRM</name>
<dbReference type="GO" id="GO:0046914">
    <property type="term" value="F:transition metal ion binding"/>
    <property type="evidence" value="ECO:0007669"/>
    <property type="project" value="InterPro"/>
</dbReference>
<protein>
    <submittedName>
        <fullName evidence="3">FeoA family protein</fullName>
    </submittedName>
</protein>
<evidence type="ECO:0000259" key="2">
    <source>
        <dbReference type="SMART" id="SM00899"/>
    </source>
</evidence>
<keyword evidence="1" id="KW-0408">Iron</keyword>
<dbReference type="InterPro" id="IPR052713">
    <property type="entry name" value="FeoA"/>
</dbReference>
<proteinExistence type="predicted"/>
<dbReference type="PANTHER" id="PTHR42954:SF2">
    <property type="entry name" value="FE(2+) TRANSPORT PROTEIN A"/>
    <property type="match status" value="1"/>
</dbReference>
<dbReference type="InterPro" id="IPR007167">
    <property type="entry name" value="Fe-transptr_FeoA-like"/>
</dbReference>